<comment type="caution">
    <text evidence="1">The sequence shown here is derived from an EMBL/GenBank/DDBJ whole genome shotgun (WGS) entry which is preliminary data.</text>
</comment>
<reference evidence="1 3" key="1">
    <citation type="submission" date="2016-06" db="EMBL/GenBank/DDBJ databases">
        <title>Genome sequence of Tepidimonas fonticaldi PL17.</title>
        <authorList>
            <person name="Pinnaka A.K."/>
        </authorList>
    </citation>
    <scope>NUCLEOTIDE SEQUENCE [LARGE SCALE GENOMIC DNA]</scope>
    <source>
        <strain evidence="1 3">PL17</strain>
    </source>
</reference>
<name>A0A1A6DZ56_9BURK</name>
<dbReference type="AlphaFoldDB" id="A0A1A6DZ56"/>
<keyword evidence="3" id="KW-1185">Reference proteome</keyword>
<reference evidence="2 4" key="2">
    <citation type="submission" date="2019-07" db="EMBL/GenBank/DDBJ databases">
        <title>Tepidimonas fonticaldi AT-A2 draft genome.</title>
        <authorList>
            <person name="Da Costa M.S."/>
            <person name="Froufe H.J.C."/>
            <person name="Egas C."/>
            <person name="Albuquerque L."/>
        </authorList>
    </citation>
    <scope>NUCLEOTIDE SEQUENCE [LARGE SCALE GENOMIC DNA]</scope>
    <source>
        <strain evidence="2 4">AT-A2</strain>
    </source>
</reference>
<gene>
    <name evidence="2" type="primary">yabJ_1</name>
    <name evidence="1" type="ORF">A9O67_10900</name>
    <name evidence="2" type="ORF">Tfont_01352</name>
</gene>
<dbReference type="Proteomes" id="UP000091969">
    <property type="component" value="Unassembled WGS sequence"/>
</dbReference>
<evidence type="ECO:0000313" key="4">
    <source>
        <dbReference type="Proteomes" id="UP000316388"/>
    </source>
</evidence>
<dbReference type="PANTHER" id="PTHR43857">
    <property type="entry name" value="BLR7761 PROTEIN"/>
    <property type="match status" value="1"/>
</dbReference>
<dbReference type="EC" id="3.5.99.10" evidence="2"/>
<dbReference type="SUPFAM" id="SSF55298">
    <property type="entry name" value="YjgF-like"/>
    <property type="match status" value="1"/>
</dbReference>
<dbReference type="InterPro" id="IPR006175">
    <property type="entry name" value="YjgF/YER057c/UK114"/>
</dbReference>
<keyword evidence="2" id="KW-0378">Hydrolase</keyword>
<sequence length="146" mass="15960">MPTLTLLQPPDWTPPKGYANGIAVSAEPGARWLFVGGQIGWNARQIFDSDDFIDQCRQALRNVCAVLACAGAGPEHIVRMTWYLTDREEYVRRLPELGAVYRQVIGRHYPAMSAVEVSALVEPRARVEIEVTAIAPPASAAASTPD</sequence>
<organism evidence="1 3">
    <name type="scientific">Tepidimonas fonticaldi</name>
    <dbReference type="NCBI Taxonomy" id="1101373"/>
    <lineage>
        <taxon>Bacteria</taxon>
        <taxon>Pseudomonadati</taxon>
        <taxon>Pseudomonadota</taxon>
        <taxon>Betaproteobacteria</taxon>
        <taxon>Burkholderiales</taxon>
        <taxon>Tepidimonas</taxon>
    </lineage>
</organism>
<dbReference type="PANTHER" id="PTHR43857:SF1">
    <property type="entry name" value="YJGH FAMILY PROTEIN"/>
    <property type="match status" value="1"/>
</dbReference>
<dbReference type="EMBL" id="VJOO01000010">
    <property type="protein sequence ID" value="TSE37112.1"/>
    <property type="molecule type" value="Genomic_DNA"/>
</dbReference>
<accession>A0A1A6DZ56</accession>
<evidence type="ECO:0000313" key="2">
    <source>
        <dbReference type="EMBL" id="TSE37112.1"/>
    </source>
</evidence>
<dbReference type="InterPro" id="IPR035959">
    <property type="entry name" value="RutC-like_sf"/>
</dbReference>
<dbReference type="Gene3D" id="3.30.1330.40">
    <property type="entry name" value="RutC-like"/>
    <property type="match status" value="1"/>
</dbReference>
<proteinExistence type="predicted"/>
<dbReference type="OrthoDB" id="9803101at2"/>
<dbReference type="GO" id="GO:0120241">
    <property type="term" value="F:2-iminobutanoate/2-iminopropanoate deaminase"/>
    <property type="evidence" value="ECO:0007669"/>
    <property type="project" value="UniProtKB-EC"/>
</dbReference>
<protein>
    <submittedName>
        <fullName evidence="2">2-iminobutanoate/2-iminopropanoate deaminase</fullName>
        <ecNumber evidence="2">3.5.99.10</ecNumber>
    </submittedName>
    <submittedName>
        <fullName evidence="1">Enamine deaminase RidA</fullName>
    </submittedName>
</protein>
<dbReference type="Proteomes" id="UP000316388">
    <property type="component" value="Unassembled WGS sequence"/>
</dbReference>
<evidence type="ECO:0000313" key="3">
    <source>
        <dbReference type="Proteomes" id="UP000091969"/>
    </source>
</evidence>
<dbReference type="EMBL" id="LZDH01000002">
    <property type="protein sequence ID" value="OBS32055.1"/>
    <property type="molecule type" value="Genomic_DNA"/>
</dbReference>
<dbReference type="Pfam" id="PF01042">
    <property type="entry name" value="Ribonuc_L-PSP"/>
    <property type="match status" value="1"/>
</dbReference>
<evidence type="ECO:0000313" key="1">
    <source>
        <dbReference type="EMBL" id="OBS32055.1"/>
    </source>
</evidence>
<dbReference type="CDD" id="cd00448">
    <property type="entry name" value="YjgF_YER057c_UK114_family"/>
    <property type="match status" value="1"/>
</dbReference>
<dbReference type="STRING" id="1101373.A9O67_10900"/>